<evidence type="ECO:0000256" key="1">
    <source>
        <dbReference type="ARBA" id="ARBA00000491"/>
    </source>
</evidence>
<feature type="domain" description="Aconitase A/isopropylmalate dehydratase small subunit swivel" evidence="11">
    <location>
        <begin position="19"/>
        <end position="121"/>
    </location>
</feature>
<evidence type="ECO:0000259" key="11">
    <source>
        <dbReference type="Pfam" id="PF00694"/>
    </source>
</evidence>
<dbReference type="PANTHER" id="PTHR43345">
    <property type="entry name" value="3-ISOPROPYLMALATE DEHYDRATASE SMALL SUBUNIT 2-RELATED-RELATED"/>
    <property type="match status" value="1"/>
</dbReference>
<dbReference type="InterPro" id="IPR015928">
    <property type="entry name" value="Aconitase/3IPM_dehydase_swvl"/>
</dbReference>
<evidence type="ECO:0000313" key="12">
    <source>
        <dbReference type="EMBL" id="MBJ3775559.1"/>
    </source>
</evidence>
<dbReference type="AlphaFoldDB" id="A0A934MKK8"/>
<evidence type="ECO:0000256" key="9">
    <source>
        <dbReference type="ARBA" id="ARBA00023239"/>
    </source>
</evidence>
<evidence type="ECO:0000256" key="10">
    <source>
        <dbReference type="ARBA" id="ARBA00023304"/>
    </source>
</evidence>
<gene>
    <name evidence="12" type="primary">leuD</name>
    <name evidence="12" type="ORF">JCR33_07685</name>
</gene>
<sequence>MRPFTRLTALACPLPFMGIDTDQLIPARFMSRPRSEGYGDFLLYDRRRGADGALDASFPLNDPARAGAEILVAQRNFGGGSSREAAVYALADAGFRVVIAPSFGDIFASNAVNNGVLPAKVGEDDGEAILAALANGLSELTVDLERQEIVAGNHTIAFTVDSIWRKKLLNGWDDLDLTESFADDIAHFADADAALRPWAHFAR</sequence>
<comment type="function">
    <text evidence="2">Catalyzes the isomerization between 2-isopropylmalate and 3-isopropylmalate, via the formation of 2-isopropylmaleate.</text>
</comment>
<accession>A0A934MKK8</accession>
<dbReference type="InterPro" id="IPR033940">
    <property type="entry name" value="IPMI_Swivel"/>
</dbReference>
<dbReference type="InterPro" id="IPR000573">
    <property type="entry name" value="AconitaseA/IPMdHydase_ssu_swvl"/>
</dbReference>
<comment type="catalytic activity">
    <reaction evidence="1">
        <text>(2R,3S)-3-isopropylmalate = (2S)-2-isopropylmalate</text>
        <dbReference type="Rhea" id="RHEA:32287"/>
        <dbReference type="ChEBI" id="CHEBI:1178"/>
        <dbReference type="ChEBI" id="CHEBI:35121"/>
        <dbReference type="EC" id="4.2.1.33"/>
    </reaction>
</comment>
<evidence type="ECO:0000313" key="13">
    <source>
        <dbReference type="Proteomes" id="UP000609531"/>
    </source>
</evidence>
<dbReference type="CDD" id="cd01577">
    <property type="entry name" value="IPMI_Swivel"/>
    <property type="match status" value="1"/>
</dbReference>
<evidence type="ECO:0000256" key="2">
    <source>
        <dbReference type="ARBA" id="ARBA00002695"/>
    </source>
</evidence>
<dbReference type="PANTHER" id="PTHR43345:SF5">
    <property type="entry name" value="3-ISOPROPYLMALATE DEHYDRATASE SMALL SUBUNIT"/>
    <property type="match status" value="1"/>
</dbReference>
<protein>
    <recommendedName>
        <fullName evidence="6">3-isopropylmalate dehydratase</fullName>
        <ecNumber evidence="6">4.2.1.33</ecNumber>
    </recommendedName>
</protein>
<keyword evidence="10" id="KW-0100">Branched-chain amino acid biosynthesis</keyword>
<comment type="pathway">
    <text evidence="3">Amino-acid biosynthesis; L-leucine biosynthesis; L-leucine from 3-methyl-2-oxobutanoate: step 2/4.</text>
</comment>
<evidence type="ECO:0000256" key="8">
    <source>
        <dbReference type="ARBA" id="ARBA00022605"/>
    </source>
</evidence>
<keyword evidence="13" id="KW-1185">Reference proteome</keyword>
<comment type="caution">
    <text evidence="12">The sequence shown here is derived from an EMBL/GenBank/DDBJ whole genome shotgun (WGS) entry which is preliminary data.</text>
</comment>
<reference evidence="12" key="1">
    <citation type="submission" date="2020-12" db="EMBL/GenBank/DDBJ databases">
        <title>Bacterial taxonomy.</title>
        <authorList>
            <person name="Pan X."/>
        </authorList>
    </citation>
    <scope>NUCLEOTIDE SEQUENCE</scope>
    <source>
        <strain evidence="12">B2012</strain>
    </source>
</reference>
<dbReference type="InterPro" id="IPR050075">
    <property type="entry name" value="LeuD"/>
</dbReference>
<dbReference type="SUPFAM" id="SSF52016">
    <property type="entry name" value="LeuD/IlvD-like"/>
    <property type="match status" value="1"/>
</dbReference>
<comment type="subunit">
    <text evidence="5">Heterodimer of LeuC and LeuD.</text>
</comment>
<dbReference type="EMBL" id="JAEKJA010000005">
    <property type="protein sequence ID" value="MBJ3775559.1"/>
    <property type="molecule type" value="Genomic_DNA"/>
</dbReference>
<evidence type="ECO:0000256" key="4">
    <source>
        <dbReference type="ARBA" id="ARBA00009845"/>
    </source>
</evidence>
<dbReference type="Pfam" id="PF00694">
    <property type="entry name" value="Aconitase_C"/>
    <property type="match status" value="1"/>
</dbReference>
<comment type="similarity">
    <text evidence="4">Belongs to the LeuD family. LeuD type 1 subfamily.</text>
</comment>
<dbReference type="Gene3D" id="3.20.19.10">
    <property type="entry name" value="Aconitase, domain 4"/>
    <property type="match status" value="1"/>
</dbReference>
<evidence type="ECO:0000256" key="7">
    <source>
        <dbReference type="ARBA" id="ARBA00022430"/>
    </source>
</evidence>
<dbReference type="Proteomes" id="UP000609531">
    <property type="component" value="Unassembled WGS sequence"/>
</dbReference>
<keyword evidence="8" id="KW-0028">Amino-acid biosynthesis</keyword>
<evidence type="ECO:0000256" key="5">
    <source>
        <dbReference type="ARBA" id="ARBA00011271"/>
    </source>
</evidence>
<proteinExistence type="inferred from homology"/>
<organism evidence="12 13">
    <name type="scientific">Acuticoccus mangrovi</name>
    <dbReference type="NCBI Taxonomy" id="2796142"/>
    <lineage>
        <taxon>Bacteria</taxon>
        <taxon>Pseudomonadati</taxon>
        <taxon>Pseudomonadota</taxon>
        <taxon>Alphaproteobacteria</taxon>
        <taxon>Hyphomicrobiales</taxon>
        <taxon>Amorphaceae</taxon>
        <taxon>Acuticoccus</taxon>
    </lineage>
</organism>
<dbReference type="InterPro" id="IPR004431">
    <property type="entry name" value="3-IsopropMal_deHydase_ssu"/>
</dbReference>
<keyword evidence="9 12" id="KW-0456">Lyase</keyword>
<dbReference type="GO" id="GO:0009098">
    <property type="term" value="P:L-leucine biosynthetic process"/>
    <property type="evidence" value="ECO:0007669"/>
    <property type="project" value="UniProtKB-KW"/>
</dbReference>
<dbReference type="NCBIfam" id="TIGR00171">
    <property type="entry name" value="leuD"/>
    <property type="match status" value="1"/>
</dbReference>
<keyword evidence="7" id="KW-0432">Leucine biosynthesis</keyword>
<evidence type="ECO:0000256" key="6">
    <source>
        <dbReference type="ARBA" id="ARBA00011998"/>
    </source>
</evidence>
<name>A0A934MKK8_9HYPH</name>
<dbReference type="EC" id="4.2.1.33" evidence="6"/>
<dbReference type="NCBIfam" id="NF002458">
    <property type="entry name" value="PRK01641.1"/>
    <property type="match status" value="1"/>
</dbReference>
<dbReference type="GO" id="GO:0003861">
    <property type="term" value="F:3-isopropylmalate dehydratase activity"/>
    <property type="evidence" value="ECO:0007669"/>
    <property type="project" value="UniProtKB-EC"/>
</dbReference>
<evidence type="ECO:0000256" key="3">
    <source>
        <dbReference type="ARBA" id="ARBA00004729"/>
    </source>
</evidence>
<dbReference type="GO" id="GO:0009316">
    <property type="term" value="C:3-isopropylmalate dehydratase complex"/>
    <property type="evidence" value="ECO:0007669"/>
    <property type="project" value="InterPro"/>
</dbReference>
<dbReference type="RefSeq" id="WP_198881444.1">
    <property type="nucleotide sequence ID" value="NZ_JAEKJA010000005.1"/>
</dbReference>